<protein>
    <submittedName>
        <fullName evidence="5">Type II toxin-antitoxin system HipA family toxin YjjJ</fullName>
    </submittedName>
</protein>
<gene>
    <name evidence="5" type="primary">yjjJ</name>
    <name evidence="5" type="ORF">H8K52_08490</name>
</gene>
<dbReference type="InterPro" id="IPR012893">
    <property type="entry name" value="HipA-like_C"/>
</dbReference>
<organism evidence="5 6">
    <name type="scientific">Undibacterium seohonense</name>
    <dbReference type="NCBI Taxonomy" id="1344950"/>
    <lineage>
        <taxon>Bacteria</taxon>
        <taxon>Pseudomonadati</taxon>
        <taxon>Pseudomonadota</taxon>
        <taxon>Betaproteobacteria</taxon>
        <taxon>Burkholderiales</taxon>
        <taxon>Oxalobacteraceae</taxon>
        <taxon>Undibacterium</taxon>
    </lineage>
</organism>
<reference evidence="5 6" key="1">
    <citation type="submission" date="2020-08" db="EMBL/GenBank/DDBJ databases">
        <title>Novel species isolated from subtropical streams in China.</title>
        <authorList>
            <person name="Lu H."/>
        </authorList>
    </citation>
    <scope>NUCLEOTIDE SEQUENCE [LARGE SCALE GENOMIC DNA]</scope>
    <source>
        <strain evidence="5 6">KACC 16656</strain>
    </source>
</reference>
<proteinExistence type="inferred from homology"/>
<comment type="similarity">
    <text evidence="1">Belongs to the HipA Ser/Thr kinase family.</text>
</comment>
<evidence type="ECO:0000256" key="2">
    <source>
        <dbReference type="ARBA" id="ARBA00022679"/>
    </source>
</evidence>
<comment type="caution">
    <text evidence="5">The sequence shown here is derived from an EMBL/GenBank/DDBJ whole genome shotgun (WGS) entry which is preliminary data.</text>
</comment>
<keyword evidence="6" id="KW-1185">Reference proteome</keyword>
<name>A0ABR6X3F1_9BURK</name>
<sequence length="452" mass="50907">MTISTRVLELLRTWQRQQAGELLGRLGVSRPSLMRAMTELDGQVVSRGRARRTAYAARRAIRGSPKPLPFYRVDEQGQVHECGLLEPIYPTGCAMTFAEEFPWPLDDEMRDGWFRGLPYPFGDMRPQGYLGRNFAHQFAALMQVDETLTRWSEDDVLHVLSVLGSDQAGNYIIGEQALRRFLNGQQQAAHFLNDDEIATAYPTYALQALNFGIADSSAAGEFPKFTAHRARDLPTHVIVKFSGSDDTPQERRWADLLICEHLALTTIADTLQLDAANSRIYQFAGRTFYEVDRFDRHGEFGRSGVCSWHELNAALFGGTGNWTDGADALFHANYISEETAQQIKLLMHFGRMIGNTDMHDGNLAFLPNMRLAPAYDMLPMMYAPQRGVELVERQLNLALPLPKERESWMHAAKAAIVFWRRVEADGRISLEFRRIAGVNAELLGRLVLGQGG</sequence>
<dbReference type="EMBL" id="JACOFW010000007">
    <property type="protein sequence ID" value="MBC3807381.1"/>
    <property type="molecule type" value="Genomic_DNA"/>
</dbReference>
<evidence type="ECO:0000256" key="1">
    <source>
        <dbReference type="ARBA" id="ARBA00010164"/>
    </source>
</evidence>
<dbReference type="PANTHER" id="PTHR37419">
    <property type="entry name" value="SERINE/THREONINE-PROTEIN KINASE TOXIN HIPA"/>
    <property type="match status" value="1"/>
</dbReference>
<keyword evidence="3" id="KW-0418">Kinase</keyword>
<dbReference type="Proteomes" id="UP000648257">
    <property type="component" value="Unassembled WGS sequence"/>
</dbReference>
<evidence type="ECO:0000313" key="5">
    <source>
        <dbReference type="EMBL" id="MBC3807381.1"/>
    </source>
</evidence>
<dbReference type="Pfam" id="PF07804">
    <property type="entry name" value="HipA_C"/>
    <property type="match status" value="1"/>
</dbReference>
<dbReference type="PANTHER" id="PTHR37419:SF8">
    <property type="entry name" value="TOXIN YJJJ"/>
    <property type="match status" value="1"/>
</dbReference>
<dbReference type="RefSeq" id="WP_186922467.1">
    <property type="nucleotide sequence ID" value="NZ_JACOFW010000007.1"/>
</dbReference>
<dbReference type="InterPro" id="IPR052028">
    <property type="entry name" value="HipA_Ser/Thr_kinase"/>
</dbReference>
<keyword evidence="2" id="KW-0808">Transferase</keyword>
<accession>A0ABR6X3F1</accession>
<dbReference type="NCBIfam" id="NF007297">
    <property type="entry name" value="PRK09775.1"/>
    <property type="match status" value="1"/>
</dbReference>
<evidence type="ECO:0000256" key="3">
    <source>
        <dbReference type="ARBA" id="ARBA00022777"/>
    </source>
</evidence>
<evidence type="ECO:0000259" key="4">
    <source>
        <dbReference type="Pfam" id="PF07804"/>
    </source>
</evidence>
<evidence type="ECO:0000313" key="6">
    <source>
        <dbReference type="Proteomes" id="UP000648257"/>
    </source>
</evidence>
<feature type="domain" description="HipA-like C-terminal" evidence="4">
    <location>
        <begin position="216"/>
        <end position="414"/>
    </location>
</feature>